<dbReference type="Pfam" id="PF19141">
    <property type="entry name" value="DUF5824"/>
    <property type="match status" value="1"/>
</dbReference>
<dbReference type="InterPro" id="IPR043862">
    <property type="entry name" value="DUF5824"/>
</dbReference>
<dbReference type="EMBL" id="MN740866">
    <property type="protein sequence ID" value="QHU15592.1"/>
    <property type="molecule type" value="Genomic_DNA"/>
</dbReference>
<reference evidence="3" key="1">
    <citation type="journal article" date="2020" name="Nature">
        <title>Giant virus diversity and host interactions through global metagenomics.</title>
        <authorList>
            <person name="Schulz F."/>
            <person name="Roux S."/>
            <person name="Paez-Espino D."/>
            <person name="Jungbluth S."/>
            <person name="Walsh D.A."/>
            <person name="Denef V.J."/>
            <person name="McMahon K.D."/>
            <person name="Konstantinidis K.T."/>
            <person name="Eloe-Fadrosh E.A."/>
            <person name="Kyrpides N.C."/>
            <person name="Woyke T."/>
        </authorList>
    </citation>
    <scope>NUCLEOTIDE SEQUENCE</scope>
    <source>
        <strain evidence="3">GVMAG-S-3300002307-41</strain>
    </source>
</reference>
<sequence>MYWPARYHRGLTAKQNKQRKSTATRRRTMSWKNPKAYKPFLTDKGVKTRTSKYIKEWKRLFPKATSLQAYSQATGVPLPLVKESYNRGMAAWRTGHRPGATAQQWGYARAASMLTCGKTHYTTDADLVKQAKQTLKVRRWFNKTCKTSRVKYNK</sequence>
<organism evidence="3">
    <name type="scientific">viral metagenome</name>
    <dbReference type="NCBI Taxonomy" id="1070528"/>
    <lineage>
        <taxon>unclassified sequences</taxon>
        <taxon>metagenomes</taxon>
        <taxon>organismal metagenomes</taxon>
    </lineage>
</organism>
<feature type="domain" description="DUF5824" evidence="2">
    <location>
        <begin position="4"/>
        <end position="126"/>
    </location>
</feature>
<evidence type="ECO:0000259" key="2">
    <source>
        <dbReference type="Pfam" id="PF19141"/>
    </source>
</evidence>
<evidence type="ECO:0000256" key="1">
    <source>
        <dbReference type="SAM" id="MobiDB-lite"/>
    </source>
</evidence>
<protein>
    <recommendedName>
        <fullName evidence="2">DUF5824 domain-containing protein</fullName>
    </recommendedName>
</protein>
<proteinExistence type="predicted"/>
<feature type="region of interest" description="Disordered" evidence="1">
    <location>
        <begin position="9"/>
        <end position="28"/>
    </location>
</feature>
<evidence type="ECO:0000313" key="3">
    <source>
        <dbReference type="EMBL" id="QHU15592.1"/>
    </source>
</evidence>
<accession>A0A6C0KC40</accession>
<name>A0A6C0KC40_9ZZZZ</name>
<dbReference type="AlphaFoldDB" id="A0A6C0KC40"/>